<evidence type="ECO:0000313" key="3">
    <source>
        <dbReference type="Proteomes" id="UP001302349"/>
    </source>
</evidence>
<dbReference type="RefSeq" id="WP_317490156.1">
    <property type="nucleotide sequence ID" value="NZ_CP136051.1"/>
</dbReference>
<evidence type="ECO:0000259" key="1">
    <source>
        <dbReference type="Pfam" id="PF14321"/>
    </source>
</evidence>
<sequence length="284" mass="29330">MRAKKILLPFIAMAIIAGLVGCNNDGDSGGTGQLVVKMTDAPFPSDLVSEANVTVTKIEARQKGGDSESAFITIMEDEVSANLLDLTNGVTENLADVEIPEGTYDLIRVYVADATVVLKDGTSYDLKVPSGSSSGIKIFVKPGIEVAGGLTAELLLDFDVASSFVAKGDASSPSGITGFNFKPVIKASNQSFAGRLVGAVTTEVEGETETEIIALGGATVSVYAADTLNTTAITAEDGTYTVLGLQAGLYNVTVELQGYAANTSEGVEIVAANATTQDFVLNPE</sequence>
<feature type="domain" description="DUF4382" evidence="1">
    <location>
        <begin position="31"/>
        <end position="174"/>
    </location>
</feature>
<dbReference type="Pfam" id="PF13620">
    <property type="entry name" value="CarboxypepD_reg"/>
    <property type="match status" value="1"/>
</dbReference>
<gene>
    <name evidence="2" type="ORF">RT717_02435</name>
</gene>
<dbReference type="EMBL" id="CP136051">
    <property type="protein sequence ID" value="WOK07478.1"/>
    <property type="molecule type" value="Genomic_DNA"/>
</dbReference>
<dbReference type="InterPro" id="IPR013784">
    <property type="entry name" value="Carb-bd-like_fold"/>
</dbReference>
<dbReference type="Proteomes" id="UP001302349">
    <property type="component" value="Chromosome"/>
</dbReference>
<dbReference type="Pfam" id="PF14321">
    <property type="entry name" value="DUF4382"/>
    <property type="match status" value="1"/>
</dbReference>
<accession>A0ABZ0ISR6</accession>
<proteinExistence type="predicted"/>
<dbReference type="InterPro" id="IPR025491">
    <property type="entry name" value="DUF4382"/>
</dbReference>
<dbReference type="SUPFAM" id="SSF49452">
    <property type="entry name" value="Starch-binding domain-like"/>
    <property type="match status" value="1"/>
</dbReference>
<protein>
    <submittedName>
        <fullName evidence="2">DUF4382 domain-containing protein</fullName>
    </submittedName>
</protein>
<evidence type="ECO:0000313" key="2">
    <source>
        <dbReference type="EMBL" id="WOK07478.1"/>
    </source>
</evidence>
<dbReference type="Gene3D" id="2.60.40.1120">
    <property type="entry name" value="Carboxypeptidase-like, regulatory domain"/>
    <property type="match status" value="1"/>
</dbReference>
<reference evidence="2 3" key="1">
    <citation type="journal article" date="2023" name="Microbiol. Resour. Announc.">
        <title>Complete Genome Sequence of Imperialibacter roseus strain P4T.</title>
        <authorList>
            <person name="Tizabi D.R."/>
            <person name="Bachvaroff T."/>
            <person name="Hill R.T."/>
        </authorList>
    </citation>
    <scope>NUCLEOTIDE SEQUENCE [LARGE SCALE GENOMIC DNA]</scope>
    <source>
        <strain evidence="2 3">P4T</strain>
    </source>
</reference>
<organism evidence="2 3">
    <name type="scientific">Imperialibacter roseus</name>
    <dbReference type="NCBI Taxonomy" id="1324217"/>
    <lineage>
        <taxon>Bacteria</taxon>
        <taxon>Pseudomonadati</taxon>
        <taxon>Bacteroidota</taxon>
        <taxon>Cytophagia</taxon>
        <taxon>Cytophagales</taxon>
        <taxon>Flammeovirgaceae</taxon>
        <taxon>Imperialibacter</taxon>
    </lineage>
</organism>
<dbReference type="PROSITE" id="PS51257">
    <property type="entry name" value="PROKAR_LIPOPROTEIN"/>
    <property type="match status" value="1"/>
</dbReference>
<keyword evidence="3" id="KW-1185">Reference proteome</keyword>
<name>A0ABZ0ISR6_9BACT</name>